<sequence length="280" mass="30755">MPIAFDQRRFGGVGFGVAGSDLRDRSRAAAPRGTAVKRPGTADYHSAPIFGIVARQLERPTRMPGALQNAVTQWFGPAFDRLHPLLQALHRSGGTLGGEIAISTGTGLAGRIGRRLARKLGIPVDWPRRGFRVDIVHDEQQMQWRRRFDDGSELLSIFRPVGRYPDGHWLESTGPARMKLGVDLDGGGWRWRLLGVDVRGVPLPLFLFPRTDAYKRIECDERGESGERYRFAVAFSLFPFGELLRYEGALHAIPAVSASSADPAGAALFAAHSSAERVTT</sequence>
<evidence type="ECO:0000313" key="2">
    <source>
        <dbReference type="EMBL" id="UNP30530.1"/>
    </source>
</evidence>
<keyword evidence="3" id="KW-1185">Reference proteome</keyword>
<dbReference type="InterPro" id="IPR025311">
    <property type="entry name" value="DUF4166"/>
</dbReference>
<dbReference type="Proteomes" id="UP000829194">
    <property type="component" value="Chromosome"/>
</dbReference>
<evidence type="ECO:0000313" key="3">
    <source>
        <dbReference type="Proteomes" id="UP000829194"/>
    </source>
</evidence>
<accession>A0ABY3XFX5</accession>
<dbReference type="RefSeq" id="WP_187313133.1">
    <property type="nucleotide sequence ID" value="NZ_CP011131.1"/>
</dbReference>
<feature type="domain" description="DUF4166" evidence="1">
    <location>
        <begin position="82"/>
        <end position="250"/>
    </location>
</feature>
<organism evidence="2 3">
    <name type="scientific">Lysobacter gummosus</name>
    <dbReference type="NCBI Taxonomy" id="262324"/>
    <lineage>
        <taxon>Bacteria</taxon>
        <taxon>Pseudomonadati</taxon>
        <taxon>Pseudomonadota</taxon>
        <taxon>Gammaproteobacteria</taxon>
        <taxon>Lysobacterales</taxon>
        <taxon>Lysobacteraceae</taxon>
        <taxon>Lysobacter</taxon>
    </lineage>
</organism>
<dbReference type="Pfam" id="PF13761">
    <property type="entry name" value="DUF4166"/>
    <property type="match status" value="1"/>
</dbReference>
<evidence type="ECO:0000259" key="1">
    <source>
        <dbReference type="Pfam" id="PF13761"/>
    </source>
</evidence>
<reference evidence="2 3" key="1">
    <citation type="submission" date="2022-03" db="EMBL/GenBank/DDBJ databases">
        <title>Complete genome sequence of Lysobacter capsici VKM B-2533 and Lysobacter gummosus 10.1.1, promising sources of lytic agents.</title>
        <authorList>
            <person name="Tarlachkov S.V."/>
            <person name="Kudryakova I.V."/>
            <person name="Afoshin A.S."/>
            <person name="Leontyevskaya E.A."/>
            <person name="Leontyevskaya N.V."/>
        </authorList>
    </citation>
    <scope>NUCLEOTIDE SEQUENCE [LARGE SCALE GENOMIC DNA]</scope>
    <source>
        <strain evidence="2 3">10.1.1</strain>
    </source>
</reference>
<dbReference type="EMBL" id="CP093547">
    <property type="protein sequence ID" value="UNP30530.1"/>
    <property type="molecule type" value="Genomic_DNA"/>
</dbReference>
<proteinExistence type="predicted"/>
<protein>
    <submittedName>
        <fullName evidence="2">DUF4166 domain-containing protein</fullName>
    </submittedName>
</protein>
<name>A0ABY3XFX5_9GAMM</name>
<gene>
    <name evidence="2" type="ORF">MOV92_04480</name>
</gene>